<proteinExistence type="predicted"/>
<protein>
    <submittedName>
        <fullName evidence="1">Uncharacterized protein</fullName>
    </submittedName>
</protein>
<name>A0A8S5SYL6_9CAUD</name>
<accession>A0A8S5SYL6</accession>
<organism evidence="1">
    <name type="scientific">Myoviridae sp. ctVeR24</name>
    <dbReference type="NCBI Taxonomy" id="2827689"/>
    <lineage>
        <taxon>Viruses</taxon>
        <taxon>Duplodnaviria</taxon>
        <taxon>Heunggongvirae</taxon>
        <taxon>Uroviricota</taxon>
        <taxon>Caudoviricetes</taxon>
    </lineage>
</organism>
<dbReference type="EMBL" id="BK032695">
    <property type="protein sequence ID" value="DAF55634.1"/>
    <property type="molecule type" value="Genomic_DNA"/>
</dbReference>
<evidence type="ECO:0000313" key="1">
    <source>
        <dbReference type="EMBL" id="DAF55634.1"/>
    </source>
</evidence>
<sequence>MYSSFFINPPTNLLFILFRFIHTHHFLNYSIKNC</sequence>
<reference evidence="1" key="1">
    <citation type="journal article" date="2021" name="Proc. Natl. Acad. Sci. U.S.A.">
        <title>A Catalog of Tens of Thousands of Viruses from Human Metagenomes Reveals Hidden Associations with Chronic Diseases.</title>
        <authorList>
            <person name="Tisza M.J."/>
            <person name="Buck C.B."/>
        </authorList>
    </citation>
    <scope>NUCLEOTIDE SEQUENCE</scope>
    <source>
        <strain evidence="1">CtVeR24</strain>
    </source>
</reference>